<keyword evidence="2" id="KW-1185">Reference proteome</keyword>
<accession>A0ACB8QTL3</accession>
<dbReference type="Proteomes" id="UP000814128">
    <property type="component" value="Unassembled WGS sequence"/>
</dbReference>
<protein>
    <submittedName>
        <fullName evidence="1">Uncharacterized protein</fullName>
    </submittedName>
</protein>
<reference evidence="1" key="2">
    <citation type="journal article" date="2022" name="New Phytol.">
        <title>Evolutionary transition to the ectomycorrhizal habit in the genomes of a hyperdiverse lineage of mushroom-forming fungi.</title>
        <authorList>
            <person name="Looney B."/>
            <person name="Miyauchi S."/>
            <person name="Morin E."/>
            <person name="Drula E."/>
            <person name="Courty P.E."/>
            <person name="Kohler A."/>
            <person name="Kuo A."/>
            <person name="LaButti K."/>
            <person name="Pangilinan J."/>
            <person name="Lipzen A."/>
            <person name="Riley R."/>
            <person name="Andreopoulos W."/>
            <person name="He G."/>
            <person name="Johnson J."/>
            <person name="Nolan M."/>
            <person name="Tritt A."/>
            <person name="Barry K.W."/>
            <person name="Grigoriev I.V."/>
            <person name="Nagy L.G."/>
            <person name="Hibbett D."/>
            <person name="Henrissat B."/>
            <person name="Matheny P.B."/>
            <person name="Labbe J."/>
            <person name="Martin F.M."/>
        </authorList>
    </citation>
    <scope>NUCLEOTIDE SEQUENCE</scope>
    <source>
        <strain evidence="1">EC-137</strain>
    </source>
</reference>
<evidence type="ECO:0000313" key="2">
    <source>
        <dbReference type="Proteomes" id="UP000814128"/>
    </source>
</evidence>
<name>A0ACB8QTL3_9AGAM</name>
<sequence length="353" mass="38201">MSTVSTLASDALSNPLVVSLNKLVTGLGLPFELETPLDLTPSLLLAILESLLENRLPIAQPVRESRDQSSRVAAMKIFLGVLEHDVIRQDVGLSDIDPRRLAAGNWEEIVFIGELLCWLGKQMGFLRSSHASSSALADPPPEHSLPLRANSRRNPSLARSPSALSASVDSALAFVNIDDGSNITEPSVSYKSGQVAALYPQQSPRRRVQPMCIHELEDPSFLGSVRGHALDHGSLARDLSEGDVSSLFCSCADDCSDLTSPSIAASSIRYDGYMELVDEEAEVEAFERHRAIDSRMCSTQSANPAVITPPANAPGKRRVLTKHTSPTQHTLALLNERARLLSELASLDLAHRD</sequence>
<organism evidence="1 2">
    <name type="scientific">Vararia minispora EC-137</name>
    <dbReference type="NCBI Taxonomy" id="1314806"/>
    <lineage>
        <taxon>Eukaryota</taxon>
        <taxon>Fungi</taxon>
        <taxon>Dikarya</taxon>
        <taxon>Basidiomycota</taxon>
        <taxon>Agaricomycotina</taxon>
        <taxon>Agaricomycetes</taxon>
        <taxon>Russulales</taxon>
        <taxon>Lachnocladiaceae</taxon>
        <taxon>Vararia</taxon>
    </lineage>
</organism>
<proteinExistence type="predicted"/>
<dbReference type="EMBL" id="MU273488">
    <property type="protein sequence ID" value="KAI0035173.1"/>
    <property type="molecule type" value="Genomic_DNA"/>
</dbReference>
<evidence type="ECO:0000313" key="1">
    <source>
        <dbReference type="EMBL" id="KAI0035173.1"/>
    </source>
</evidence>
<reference evidence="1" key="1">
    <citation type="submission" date="2021-02" db="EMBL/GenBank/DDBJ databases">
        <authorList>
            <consortium name="DOE Joint Genome Institute"/>
            <person name="Ahrendt S."/>
            <person name="Looney B.P."/>
            <person name="Miyauchi S."/>
            <person name="Morin E."/>
            <person name="Drula E."/>
            <person name="Courty P.E."/>
            <person name="Chicoki N."/>
            <person name="Fauchery L."/>
            <person name="Kohler A."/>
            <person name="Kuo A."/>
            <person name="Labutti K."/>
            <person name="Pangilinan J."/>
            <person name="Lipzen A."/>
            <person name="Riley R."/>
            <person name="Andreopoulos W."/>
            <person name="He G."/>
            <person name="Johnson J."/>
            <person name="Barry K.W."/>
            <person name="Grigoriev I.V."/>
            <person name="Nagy L."/>
            <person name="Hibbett D."/>
            <person name="Henrissat B."/>
            <person name="Matheny P.B."/>
            <person name="Labbe J."/>
            <person name="Martin F."/>
        </authorList>
    </citation>
    <scope>NUCLEOTIDE SEQUENCE</scope>
    <source>
        <strain evidence="1">EC-137</strain>
    </source>
</reference>
<comment type="caution">
    <text evidence="1">The sequence shown here is derived from an EMBL/GenBank/DDBJ whole genome shotgun (WGS) entry which is preliminary data.</text>
</comment>
<gene>
    <name evidence="1" type="ORF">K488DRAFT_43772</name>
</gene>